<dbReference type="InterPro" id="IPR011008">
    <property type="entry name" value="Dimeric_a/b-barrel"/>
</dbReference>
<dbReference type="PANTHER" id="PTHR37828">
    <property type="entry name" value="GSR2449 PROTEIN"/>
    <property type="match status" value="1"/>
</dbReference>
<evidence type="ECO:0000313" key="4">
    <source>
        <dbReference type="Proteomes" id="UP000186143"/>
    </source>
</evidence>
<dbReference type="PANTHER" id="PTHR37828:SF1">
    <property type="entry name" value="YCII-RELATED DOMAIN-CONTAINING PROTEIN"/>
    <property type="match status" value="1"/>
</dbReference>
<feature type="domain" description="YCII-related" evidence="2">
    <location>
        <begin position="11"/>
        <end position="75"/>
    </location>
</feature>
<evidence type="ECO:0000313" key="3">
    <source>
        <dbReference type="EMBL" id="OLP55230.1"/>
    </source>
</evidence>
<comment type="similarity">
    <text evidence="1">Belongs to the YciI family.</text>
</comment>
<name>A0A1Q9AIX8_9HYPH</name>
<dbReference type="InterPro" id="IPR005545">
    <property type="entry name" value="YCII"/>
</dbReference>
<gene>
    <name evidence="3" type="ORF">BJF92_21840</name>
</gene>
<evidence type="ECO:0000259" key="2">
    <source>
        <dbReference type="Pfam" id="PF03795"/>
    </source>
</evidence>
<protein>
    <recommendedName>
        <fullName evidence="2">YCII-related domain-containing protein</fullName>
    </recommendedName>
</protein>
<proteinExistence type="inferred from homology"/>
<dbReference type="Gene3D" id="3.30.70.1060">
    <property type="entry name" value="Dimeric alpha+beta barrel"/>
    <property type="match status" value="1"/>
</dbReference>
<dbReference type="Proteomes" id="UP000186143">
    <property type="component" value="Unassembled WGS sequence"/>
</dbReference>
<dbReference type="SUPFAM" id="SSF54909">
    <property type="entry name" value="Dimeric alpha+beta barrel"/>
    <property type="match status" value="1"/>
</dbReference>
<dbReference type="RefSeq" id="WP_075634779.1">
    <property type="nucleotide sequence ID" value="NZ_MKIO01000029.1"/>
</dbReference>
<organism evidence="3 4">
    <name type="scientific">Xaviernesmea rhizosphaerae</name>
    <dbReference type="NCBI Taxonomy" id="1672749"/>
    <lineage>
        <taxon>Bacteria</taxon>
        <taxon>Pseudomonadati</taxon>
        <taxon>Pseudomonadota</taxon>
        <taxon>Alphaproteobacteria</taxon>
        <taxon>Hyphomicrobiales</taxon>
        <taxon>Rhizobiaceae</taxon>
        <taxon>Rhizobium/Agrobacterium group</taxon>
        <taxon>Xaviernesmea</taxon>
    </lineage>
</organism>
<dbReference type="OrthoDB" id="9814407at2"/>
<dbReference type="STRING" id="1672749.BJF92_21840"/>
<accession>A0A1Q9AIX8</accession>
<dbReference type="Pfam" id="PF03795">
    <property type="entry name" value="YCII"/>
    <property type="match status" value="1"/>
</dbReference>
<comment type="caution">
    <text evidence="3">The sequence shown here is derived from an EMBL/GenBank/DDBJ whole genome shotgun (WGS) entry which is preliminary data.</text>
</comment>
<dbReference type="EMBL" id="MKIO01000029">
    <property type="protein sequence ID" value="OLP55230.1"/>
    <property type="molecule type" value="Genomic_DNA"/>
</dbReference>
<reference evidence="3 4" key="1">
    <citation type="submission" date="2016-09" db="EMBL/GenBank/DDBJ databases">
        <title>Rhizobium sp. nov., a novel species isolated from the rice rhizosphere.</title>
        <authorList>
            <person name="Zhao J."/>
            <person name="Zhang X."/>
        </authorList>
    </citation>
    <scope>NUCLEOTIDE SEQUENCE [LARGE SCALE GENOMIC DNA]</scope>
    <source>
        <strain evidence="3 4">MH17</strain>
    </source>
</reference>
<sequence length="94" mass="10452">MFVITLRFADKTKAPQFMEGHNAWIKRGFDDGVFLLVGSLQPNAGGAILAHNASPEEIERRVQEDPFVAEGVVRAEILVISPGRTDEWLDFLKA</sequence>
<dbReference type="AlphaFoldDB" id="A0A1Q9AIX8"/>
<evidence type="ECO:0000256" key="1">
    <source>
        <dbReference type="ARBA" id="ARBA00007689"/>
    </source>
</evidence>